<evidence type="ECO:0000259" key="1">
    <source>
        <dbReference type="PROSITE" id="PS50994"/>
    </source>
</evidence>
<dbReference type="Gene3D" id="3.30.420.10">
    <property type="entry name" value="Ribonuclease H-like superfamily/Ribonuclease H"/>
    <property type="match status" value="3"/>
</dbReference>
<evidence type="ECO:0000313" key="2">
    <source>
        <dbReference type="EMBL" id="KAK1649502.1"/>
    </source>
</evidence>
<dbReference type="Proteomes" id="UP001231189">
    <property type="component" value="Unassembled WGS sequence"/>
</dbReference>
<feature type="domain" description="Integrase catalytic" evidence="1">
    <location>
        <begin position="285"/>
        <end position="410"/>
    </location>
</feature>
<dbReference type="PROSITE" id="PS50994">
    <property type="entry name" value="INTEGRASE"/>
    <property type="match status" value="2"/>
</dbReference>
<accession>A0AAD8WCX1</accession>
<dbReference type="InterPro" id="IPR050951">
    <property type="entry name" value="Retrovirus_Pol_polyprotein"/>
</dbReference>
<organism evidence="2 3">
    <name type="scientific">Lolium multiflorum</name>
    <name type="common">Italian ryegrass</name>
    <name type="synonym">Lolium perenne subsp. multiflorum</name>
    <dbReference type="NCBI Taxonomy" id="4521"/>
    <lineage>
        <taxon>Eukaryota</taxon>
        <taxon>Viridiplantae</taxon>
        <taxon>Streptophyta</taxon>
        <taxon>Embryophyta</taxon>
        <taxon>Tracheophyta</taxon>
        <taxon>Spermatophyta</taxon>
        <taxon>Magnoliopsida</taxon>
        <taxon>Liliopsida</taxon>
        <taxon>Poales</taxon>
        <taxon>Poaceae</taxon>
        <taxon>BOP clade</taxon>
        <taxon>Pooideae</taxon>
        <taxon>Poodae</taxon>
        <taxon>Poeae</taxon>
        <taxon>Poeae Chloroplast Group 2 (Poeae type)</taxon>
        <taxon>Loliodinae</taxon>
        <taxon>Loliinae</taxon>
        <taxon>Lolium</taxon>
    </lineage>
</organism>
<evidence type="ECO:0000313" key="3">
    <source>
        <dbReference type="Proteomes" id="UP001231189"/>
    </source>
</evidence>
<proteinExistence type="predicted"/>
<dbReference type="GO" id="GO:0003676">
    <property type="term" value="F:nucleic acid binding"/>
    <property type="evidence" value="ECO:0007669"/>
    <property type="project" value="InterPro"/>
</dbReference>
<dbReference type="InterPro" id="IPR012337">
    <property type="entry name" value="RNaseH-like_sf"/>
</dbReference>
<dbReference type="PANTHER" id="PTHR37984">
    <property type="entry name" value="PROTEIN CBG26694"/>
    <property type="match status" value="1"/>
</dbReference>
<dbReference type="InterPro" id="IPR036397">
    <property type="entry name" value="RNaseH_sf"/>
</dbReference>
<name>A0AAD8WCX1_LOLMU</name>
<dbReference type="SUPFAM" id="SSF53098">
    <property type="entry name" value="Ribonuclease H-like"/>
    <property type="match status" value="3"/>
</dbReference>
<dbReference type="PANTHER" id="PTHR37984:SF5">
    <property type="entry name" value="PROTEIN NYNRIN-LIKE"/>
    <property type="match status" value="1"/>
</dbReference>
<dbReference type="InterPro" id="IPR001584">
    <property type="entry name" value="Integrase_cat-core"/>
</dbReference>
<protein>
    <recommendedName>
        <fullName evidence="1">Integrase catalytic domain-containing protein</fullName>
    </recommendedName>
</protein>
<dbReference type="EMBL" id="JAUUTY010000004">
    <property type="protein sequence ID" value="KAK1649502.1"/>
    <property type="molecule type" value="Genomic_DNA"/>
</dbReference>
<feature type="domain" description="Integrase catalytic" evidence="1">
    <location>
        <begin position="128"/>
        <end position="282"/>
    </location>
</feature>
<dbReference type="GO" id="GO:0015074">
    <property type="term" value="P:DNA integration"/>
    <property type="evidence" value="ECO:0007669"/>
    <property type="project" value="InterPro"/>
</dbReference>
<keyword evidence="3" id="KW-1185">Reference proteome</keyword>
<gene>
    <name evidence="2" type="ORF">QYE76_067307</name>
</gene>
<dbReference type="AlphaFoldDB" id="A0AAD8WCX1"/>
<comment type="caution">
    <text evidence="2">The sequence shown here is derived from an EMBL/GenBank/DDBJ whole genome shotgun (WGS) entry which is preliminary data.</text>
</comment>
<reference evidence="2" key="1">
    <citation type="submission" date="2023-07" db="EMBL/GenBank/DDBJ databases">
        <title>A chromosome-level genome assembly of Lolium multiflorum.</title>
        <authorList>
            <person name="Chen Y."/>
            <person name="Copetti D."/>
            <person name="Kolliker R."/>
            <person name="Studer B."/>
        </authorList>
    </citation>
    <scope>NUCLEOTIDE SEQUENCE</scope>
    <source>
        <strain evidence="2">02402/16</strain>
        <tissue evidence="2">Leaf</tissue>
    </source>
</reference>
<sequence>MRVEVKTVTTEVQGLRQQLEEFGEDLDGVKRRVNEPGKPAAPPRVEILQANKGVAMARMTNKGPPLIDISPHCTTNAGFATAPSSPKDGPGDAPMGDFVVRPRRHDFPRFSGETPLLWTDICLTYFDMYRVPEHHWVSTATLHLDGHAALWFQSYKRRIRLISWDAFVQALVEEFGQDEFDGQMSKLLHLRHTDRDKIFTSQFWKELLKALGTKLHYSTAYHPQTDGQSERVNQCLEQYLRCAVQDNPKHWKKWIAMAEFWYNSSFHTALGCTPFKALYRVEPNFGAMPNLVVQIVRLHGVPLTIISDRDKIFTSQFWKELLKALGTKLHYSNAKLFIDQIVRLHGVPLTIISDRDKIFTSQLWKELLKALGTKLHYSTAYHPQTDGQSERVNQCLEQYLRCAVQDNPKH</sequence>